<dbReference type="CDD" id="cd24068">
    <property type="entry name" value="ASKHA_NBD_ROK_FnNanK-like"/>
    <property type="match status" value="1"/>
</dbReference>
<keyword evidence="2" id="KW-1185">Reference proteome</keyword>
<dbReference type="Proteomes" id="UP000254601">
    <property type="component" value="Unassembled WGS sequence"/>
</dbReference>
<evidence type="ECO:0000313" key="1">
    <source>
        <dbReference type="EMBL" id="SUO97596.1"/>
    </source>
</evidence>
<dbReference type="OrthoDB" id="9810372at2"/>
<dbReference type="InterPro" id="IPR043129">
    <property type="entry name" value="ATPase_NBD"/>
</dbReference>
<keyword evidence="1" id="KW-0418">Kinase</keyword>
<dbReference type="RefSeq" id="WP_072576084.1">
    <property type="nucleotide sequence ID" value="NZ_LWHB01000049.1"/>
</dbReference>
<dbReference type="PANTHER" id="PTHR18964:SF165">
    <property type="entry name" value="BETA-GLUCOSIDE KINASE"/>
    <property type="match status" value="1"/>
</dbReference>
<dbReference type="PANTHER" id="PTHR18964">
    <property type="entry name" value="ROK (REPRESSOR, ORF, KINASE) FAMILY"/>
    <property type="match status" value="1"/>
</dbReference>
<dbReference type="InterPro" id="IPR000600">
    <property type="entry name" value="ROK"/>
</dbReference>
<dbReference type="Gene3D" id="3.30.420.40">
    <property type="match status" value="2"/>
</dbReference>
<keyword evidence="1" id="KW-0808">Transferase</keyword>
<sequence>MILTIDIGGTSIKSALYREDGEAIETFPEQPTQVNQTGNTIAEQIVALAKKVQETHSIKGVAISSAAIIHPIEGKVMAAGPTIPGYAGTELKKSIEQACGVPCTAENDVNCAALGESWLGAAKDSRSVICITVGTGVGGALLMDGKLWHGHNYAAGEIGFIPVPPKGDIYELTASTTALVRMYEEKTGEKANGKIIFARAADGETMANEVIDQLIENIATGLFSAIYLFAPETIIVGGGIAQQKQVIEPKLRAALERRIIRPYLMPKKIVCAELGNSAGMIGALRHFLQSQS</sequence>
<dbReference type="AlphaFoldDB" id="A0A380MZZ7"/>
<protein>
    <submittedName>
        <fullName evidence="1">Beta-glucoside kinase</fullName>
        <ecNumber evidence="1">2.7.1.85</ecNumber>
    </submittedName>
</protein>
<accession>A0A380MZZ7</accession>
<gene>
    <name evidence="1" type="primary">bglK</name>
    <name evidence="1" type="ORF">NCTC13337_02516</name>
</gene>
<dbReference type="GO" id="GO:0047700">
    <property type="term" value="F:beta-glucoside kinase activity"/>
    <property type="evidence" value="ECO:0007669"/>
    <property type="project" value="UniProtKB-EC"/>
</dbReference>
<dbReference type="SUPFAM" id="SSF53067">
    <property type="entry name" value="Actin-like ATPase domain"/>
    <property type="match status" value="1"/>
</dbReference>
<proteinExistence type="predicted"/>
<dbReference type="EMBL" id="UHIC01000001">
    <property type="protein sequence ID" value="SUO97596.1"/>
    <property type="molecule type" value="Genomic_DNA"/>
</dbReference>
<dbReference type="Pfam" id="PF00480">
    <property type="entry name" value="ROK"/>
    <property type="match status" value="1"/>
</dbReference>
<reference evidence="1 2" key="1">
    <citation type="submission" date="2018-06" db="EMBL/GenBank/DDBJ databases">
        <authorList>
            <consortium name="Pathogen Informatics"/>
            <person name="Doyle S."/>
        </authorList>
    </citation>
    <scope>NUCLEOTIDE SEQUENCE [LARGE SCALE GENOMIC DNA]</scope>
    <source>
        <strain evidence="1 2">NCTC13337</strain>
    </source>
</reference>
<dbReference type="EC" id="2.7.1.85" evidence="1"/>
<name>A0A380MZZ7_9GAMM</name>
<evidence type="ECO:0000313" key="2">
    <source>
        <dbReference type="Proteomes" id="UP000254601"/>
    </source>
</evidence>
<organism evidence="1 2">
    <name type="scientific">Suttonella ornithocola</name>
    <dbReference type="NCBI Taxonomy" id="279832"/>
    <lineage>
        <taxon>Bacteria</taxon>
        <taxon>Pseudomonadati</taxon>
        <taxon>Pseudomonadota</taxon>
        <taxon>Gammaproteobacteria</taxon>
        <taxon>Cardiobacteriales</taxon>
        <taxon>Cardiobacteriaceae</taxon>
        <taxon>Suttonella</taxon>
    </lineage>
</organism>